<proteinExistence type="predicted"/>
<feature type="region of interest" description="Disordered" evidence="1">
    <location>
        <begin position="173"/>
        <end position="207"/>
    </location>
</feature>
<organism evidence="2 3">
    <name type="scientific">Moesziomyces aphidis</name>
    <name type="common">Pseudozyma aphidis</name>
    <dbReference type="NCBI Taxonomy" id="84754"/>
    <lineage>
        <taxon>Eukaryota</taxon>
        <taxon>Fungi</taxon>
        <taxon>Dikarya</taxon>
        <taxon>Basidiomycota</taxon>
        <taxon>Ustilaginomycotina</taxon>
        <taxon>Ustilaginomycetes</taxon>
        <taxon>Ustilaginales</taxon>
        <taxon>Ustilaginaceae</taxon>
        <taxon>Moesziomyces</taxon>
    </lineage>
</organism>
<name>W3VM37_MOEAP</name>
<evidence type="ECO:0000256" key="1">
    <source>
        <dbReference type="SAM" id="MobiDB-lite"/>
    </source>
</evidence>
<dbReference type="HOGENOM" id="CLU_556824_0_0_1"/>
<dbReference type="EMBL" id="AWNI01000010">
    <property type="protein sequence ID" value="ETS62580.1"/>
    <property type="molecule type" value="Genomic_DNA"/>
</dbReference>
<dbReference type="OrthoDB" id="2536450at2759"/>
<dbReference type="PANTHER" id="PTHR34862:SF1">
    <property type="entry name" value="SPARK DOMAIN-CONTAINING PROTEIN"/>
    <property type="match status" value="1"/>
</dbReference>
<comment type="caution">
    <text evidence="2">The sequence shown here is derived from an EMBL/GenBank/DDBJ whole genome shotgun (WGS) entry which is preliminary data.</text>
</comment>
<dbReference type="PANTHER" id="PTHR34862">
    <property type="entry name" value="SPARK DOMAIN-CONTAINING PROTEIN"/>
    <property type="match status" value="1"/>
</dbReference>
<dbReference type="Proteomes" id="UP000019462">
    <property type="component" value="Unassembled WGS sequence"/>
</dbReference>
<evidence type="ECO:0000313" key="2">
    <source>
        <dbReference type="EMBL" id="ETS62580.1"/>
    </source>
</evidence>
<keyword evidence="3" id="KW-1185">Reference proteome</keyword>
<dbReference type="AlphaFoldDB" id="W3VM37"/>
<protein>
    <submittedName>
        <fullName evidence="2">Uncharacterized protein</fullName>
    </submittedName>
</protein>
<evidence type="ECO:0000313" key="3">
    <source>
        <dbReference type="Proteomes" id="UP000019462"/>
    </source>
</evidence>
<accession>W3VM37</accession>
<reference evidence="2 3" key="1">
    <citation type="journal article" date="2014" name="Genome Announc.">
        <title>Genome sequence of the basidiomycetous fungus Pseudozyma aphidis DSM70725, an efficient producer of biosurfactant mannosylerythritol lipids.</title>
        <authorList>
            <person name="Lorenz S."/>
            <person name="Guenther M."/>
            <person name="Grumaz C."/>
            <person name="Rupp S."/>
            <person name="Zibek S."/>
            <person name="Sohn K."/>
        </authorList>
    </citation>
    <scope>NUCLEOTIDE SEQUENCE [LARGE SCALE GENOMIC DNA]</scope>
    <source>
        <strain evidence="3">ATCC 32657 / CBS 517.83 / DSM 70725 / JCM 10318 / NBRC 10182 / NRRL Y-7954 / St-0401</strain>
    </source>
</reference>
<sequence length="490" mass="49568">MPSLSSSASCERFAGSARKISRATVSMRVVGRSVASSHIDKDCSPSSGNVESDPLVAKKSSFYDALVSSGRPASSLSASLDSKCVFFDFGISAAAGPRRDARCPAHFATAQRNHNAKPTGDSEPERISAVLVRRASRAHWSGAAKDCVWPAQANLARQPPLSASTSSDSVPCAWAPTVEPGHHAASSRLRGDSTPLSAPPPSHSHEMRSIGATSLVAAVAAVAGLAGSAQAQLDPSLVTGLSSGCASSLVGIVTSSNISSCLSLPSAVGALTSAGNNSVVPGLNQYLSGSICGSGKTACTKDQLSAANSTLLQACGSDIQGSNGGIPALVAYFINSYDRLRTAGCLQDSQGEYCLVKEMYTLQNVTQMPISFSGIQSLLSNQSTQQQSLMALSANKTAFCSDCTHALYSTLFPTNSNAQLAGAVNQTCNSTFLDGKVPSTIKSTANGNSTSASSSSGSGSGKNAAAGINLGSVAAFGSALAAVAAGLALL</sequence>
<gene>
    <name evidence="2" type="ORF">PaG_03217</name>
</gene>